<dbReference type="Proteomes" id="UP000265691">
    <property type="component" value="Unassembled WGS sequence"/>
</dbReference>
<keyword evidence="1" id="KW-0472">Membrane</keyword>
<feature type="transmembrane region" description="Helical" evidence="1">
    <location>
        <begin position="20"/>
        <end position="44"/>
    </location>
</feature>
<comment type="caution">
    <text evidence="2">The sequence shown here is derived from an EMBL/GenBank/DDBJ whole genome shotgun (WGS) entry which is preliminary data.</text>
</comment>
<proteinExistence type="predicted"/>
<evidence type="ECO:0000313" key="3">
    <source>
        <dbReference type="Proteomes" id="UP000265691"/>
    </source>
</evidence>
<evidence type="ECO:0000256" key="1">
    <source>
        <dbReference type="SAM" id="Phobius"/>
    </source>
</evidence>
<organism evidence="2 3">
    <name type="scientific">Psittacicella hinzii</name>
    <dbReference type="NCBI Taxonomy" id="2028575"/>
    <lineage>
        <taxon>Bacteria</taxon>
        <taxon>Pseudomonadati</taxon>
        <taxon>Pseudomonadota</taxon>
        <taxon>Gammaproteobacteria</taxon>
        <taxon>Pasteurellales</taxon>
        <taxon>Psittacicellaceae</taxon>
        <taxon>Psittacicella</taxon>
    </lineage>
</organism>
<keyword evidence="3" id="KW-1185">Reference proteome</keyword>
<keyword evidence="1" id="KW-0812">Transmembrane</keyword>
<dbReference type="AlphaFoldDB" id="A0A3A1Y4Z7"/>
<reference evidence="2 3" key="1">
    <citation type="submission" date="2017-08" db="EMBL/GenBank/DDBJ databases">
        <title>Reclassification of Bisgaard taxon 37 and 44.</title>
        <authorList>
            <person name="Christensen H."/>
        </authorList>
    </citation>
    <scope>NUCLEOTIDE SEQUENCE [LARGE SCALE GENOMIC DNA]</scope>
    <source>
        <strain evidence="2 3">B96_3</strain>
    </source>
</reference>
<sequence>MSKVSLVETTDQRPTFLSRLGVALFATLIVLVGAVVSFALVLLASAIVSFIFSVLIGLATFALLAGIVVVGAVKIGIIWQDLFKDK</sequence>
<accession>A0A3A1Y4Z7</accession>
<dbReference type="RefSeq" id="WP_119525284.1">
    <property type="nucleotide sequence ID" value="NZ_NRHC01000061.1"/>
</dbReference>
<evidence type="ECO:0000313" key="2">
    <source>
        <dbReference type="EMBL" id="RIY32288.1"/>
    </source>
</evidence>
<name>A0A3A1Y4Z7_9GAMM</name>
<gene>
    <name evidence="2" type="ORF">CKF54_05100</name>
</gene>
<protein>
    <submittedName>
        <fullName evidence="2">Uncharacterized protein</fullName>
    </submittedName>
</protein>
<dbReference type="EMBL" id="NRHC01000061">
    <property type="protein sequence ID" value="RIY32288.1"/>
    <property type="molecule type" value="Genomic_DNA"/>
</dbReference>
<keyword evidence="1" id="KW-1133">Transmembrane helix</keyword>
<feature type="transmembrane region" description="Helical" evidence="1">
    <location>
        <begin position="50"/>
        <end position="77"/>
    </location>
</feature>